<evidence type="ECO:0000259" key="2">
    <source>
        <dbReference type="Pfam" id="PF05239"/>
    </source>
</evidence>
<dbReference type="InterPro" id="IPR027275">
    <property type="entry name" value="PRC-brl_dom"/>
</dbReference>
<keyword evidence="5" id="KW-1185">Reference proteome</keyword>
<evidence type="ECO:0000313" key="4">
    <source>
        <dbReference type="EMBL" id="MEP1057530.1"/>
    </source>
</evidence>
<protein>
    <submittedName>
        <fullName evidence="4">DUF2382 domain-containing protein</fullName>
    </submittedName>
</protein>
<dbReference type="Proteomes" id="UP001476950">
    <property type="component" value="Unassembled WGS sequence"/>
</dbReference>
<evidence type="ECO:0000259" key="3">
    <source>
        <dbReference type="Pfam" id="PF09557"/>
    </source>
</evidence>
<feature type="compositionally biased region" description="Basic and acidic residues" evidence="1">
    <location>
        <begin position="272"/>
        <end position="282"/>
    </location>
</feature>
<dbReference type="NCBIfam" id="TIGR02271">
    <property type="entry name" value="YsnF/AvaK domain"/>
    <property type="match status" value="1"/>
</dbReference>
<dbReference type="SUPFAM" id="SSF50346">
    <property type="entry name" value="PRC-barrel domain"/>
    <property type="match status" value="1"/>
</dbReference>
<reference evidence="4 5" key="1">
    <citation type="submission" date="2022-04" db="EMBL/GenBank/DDBJ databases">
        <title>Positive selection, recombination, and allopatry shape intraspecific diversity of widespread and dominant cyanobacteria.</title>
        <authorList>
            <person name="Wei J."/>
            <person name="Shu W."/>
            <person name="Hu C."/>
        </authorList>
    </citation>
    <scope>NUCLEOTIDE SEQUENCE [LARGE SCALE GENOMIC DNA]</scope>
    <source>
        <strain evidence="4 5">AS-A4</strain>
    </source>
</reference>
<evidence type="ECO:0000313" key="5">
    <source>
        <dbReference type="Proteomes" id="UP001476950"/>
    </source>
</evidence>
<dbReference type="InterPro" id="IPR011033">
    <property type="entry name" value="PRC_barrel-like_sf"/>
</dbReference>
<dbReference type="Pfam" id="PF05239">
    <property type="entry name" value="PRC"/>
    <property type="match status" value="1"/>
</dbReference>
<organism evidence="4 5">
    <name type="scientific">Stenomitos frigidus AS-A4</name>
    <dbReference type="NCBI Taxonomy" id="2933935"/>
    <lineage>
        <taxon>Bacteria</taxon>
        <taxon>Bacillati</taxon>
        <taxon>Cyanobacteriota</taxon>
        <taxon>Cyanophyceae</taxon>
        <taxon>Leptolyngbyales</taxon>
        <taxon>Leptolyngbyaceae</taxon>
        <taxon>Stenomitos</taxon>
    </lineage>
</organism>
<comment type="caution">
    <text evidence="4">The sequence shown here is derived from an EMBL/GenBank/DDBJ whole genome shotgun (WGS) entry which is preliminary data.</text>
</comment>
<accession>A0ABV0KEB8</accession>
<dbReference type="InterPro" id="IPR019060">
    <property type="entry name" value="DUF2382"/>
</dbReference>
<gene>
    <name evidence="4" type="ORF">NDI38_03710</name>
</gene>
<proteinExistence type="predicted"/>
<dbReference type="InterPro" id="IPR052967">
    <property type="entry name" value="Stress_Response_Assoc"/>
</dbReference>
<feature type="domain" description="DUF2382" evidence="3">
    <location>
        <begin position="172"/>
        <end position="285"/>
    </location>
</feature>
<dbReference type="PANTHER" id="PTHR38463:SF1">
    <property type="entry name" value="STRESS RESPONSE PROTEIN YSNF"/>
    <property type="match status" value="1"/>
</dbReference>
<sequence>MALYKIKDFDPDYRQHFDNQDFLSFDLYSGNEKVGSVDNLLVDEQGNFRYLVVNTGIWVFGKKVLLPIGRARISYQENRIYADNLSREQVEGLPEFDEKATVDYDHEERVRGSYRSGATPTAGSTAALDQSASLGNAPLNQSAQATAYSRDTYSYDRDPDLYDLNEANHQNIKLYQERLIANKTRQKTGEVAVNKRVETETARVSVPVEHERVVIERTAGSNVGTPVDAAAANFHEGEVARMEVYEEVPDIHKETIVRENVSIRKEVDHDTVEAEEQLRREELDIDTQGRPVVDQTPNKQTKKGL</sequence>
<feature type="domain" description="PRC-barrel" evidence="2">
    <location>
        <begin position="20"/>
        <end position="86"/>
    </location>
</feature>
<dbReference type="Gene3D" id="3.90.50.10">
    <property type="entry name" value="Photosynthetic Reaction Center, subunit H, domain 2"/>
    <property type="match status" value="1"/>
</dbReference>
<feature type="region of interest" description="Disordered" evidence="1">
    <location>
        <begin position="272"/>
        <end position="305"/>
    </location>
</feature>
<dbReference type="RefSeq" id="WP_190450477.1">
    <property type="nucleotide sequence ID" value="NZ_JAMPLM010000002.1"/>
</dbReference>
<evidence type="ECO:0000256" key="1">
    <source>
        <dbReference type="SAM" id="MobiDB-lite"/>
    </source>
</evidence>
<dbReference type="Pfam" id="PF09557">
    <property type="entry name" value="DUF2382"/>
    <property type="match status" value="1"/>
</dbReference>
<dbReference type="EMBL" id="JAMPLM010000002">
    <property type="protein sequence ID" value="MEP1057530.1"/>
    <property type="molecule type" value="Genomic_DNA"/>
</dbReference>
<name>A0ABV0KEB8_9CYAN</name>
<dbReference type="PANTHER" id="PTHR38463">
    <property type="entry name" value="STRESS RESPONSE PROTEIN YSNF"/>
    <property type="match status" value="1"/>
</dbReference>
<dbReference type="InterPro" id="IPR014747">
    <property type="entry name" value="Bac_photo_RC_H_C"/>
</dbReference>